<dbReference type="SMART" id="SM00408">
    <property type="entry name" value="IGc2"/>
    <property type="match status" value="3"/>
</dbReference>
<dbReference type="InterPro" id="IPR037120">
    <property type="entry name" value="Haem_peroxidase_sf_animal"/>
</dbReference>
<evidence type="ECO:0000256" key="2">
    <source>
        <dbReference type="ARBA" id="ARBA00022559"/>
    </source>
</evidence>
<dbReference type="PROSITE" id="PS50292">
    <property type="entry name" value="PEROXIDASE_3"/>
    <property type="match status" value="1"/>
</dbReference>
<dbReference type="InterPro" id="IPR003599">
    <property type="entry name" value="Ig_sub"/>
</dbReference>
<comment type="catalytic activity">
    <reaction evidence="9">
        <text>bromide + H2O2 = hypobromite + H2O</text>
        <dbReference type="Rhea" id="RHEA:66016"/>
        <dbReference type="ChEBI" id="CHEBI:15377"/>
        <dbReference type="ChEBI" id="CHEBI:15858"/>
        <dbReference type="ChEBI" id="CHEBI:16240"/>
        <dbReference type="ChEBI" id="CHEBI:29250"/>
    </reaction>
    <physiologicalReaction direction="left-to-right" evidence="9">
        <dbReference type="Rhea" id="RHEA:66017"/>
    </physiologicalReaction>
</comment>
<evidence type="ECO:0000256" key="3">
    <source>
        <dbReference type="ARBA" id="ARBA00022614"/>
    </source>
</evidence>
<dbReference type="InterPro" id="IPR013098">
    <property type="entry name" value="Ig_I-set"/>
</dbReference>
<keyword evidence="14" id="KW-0349">Heme</keyword>
<feature type="domain" description="Ig-like" evidence="15">
    <location>
        <begin position="401"/>
        <end position="487"/>
    </location>
</feature>
<dbReference type="Proteomes" id="UP000887565">
    <property type="component" value="Unplaced"/>
</dbReference>
<keyword evidence="5" id="KW-0677">Repeat</keyword>
<keyword evidence="14" id="KW-0408">Iron</keyword>
<dbReference type="OMA" id="MECRRNR"/>
<keyword evidence="2" id="KW-0560">Oxidoreductase</keyword>
<evidence type="ECO:0000256" key="9">
    <source>
        <dbReference type="ARBA" id="ARBA00047544"/>
    </source>
</evidence>
<dbReference type="SMART" id="SM00409">
    <property type="entry name" value="IG"/>
    <property type="match status" value="3"/>
</dbReference>
<feature type="domain" description="Ig-like" evidence="15">
    <location>
        <begin position="220"/>
        <end position="305"/>
    </location>
</feature>
<dbReference type="GO" id="GO:0004601">
    <property type="term" value="F:peroxidase activity"/>
    <property type="evidence" value="ECO:0007669"/>
    <property type="project" value="UniProtKB-KW"/>
</dbReference>
<dbReference type="GO" id="GO:0046872">
    <property type="term" value="F:metal ion binding"/>
    <property type="evidence" value="ECO:0007669"/>
    <property type="project" value="UniProtKB-KW"/>
</dbReference>
<keyword evidence="2" id="KW-0575">Peroxidase</keyword>
<dbReference type="CDD" id="cd00096">
    <property type="entry name" value="Ig"/>
    <property type="match status" value="1"/>
</dbReference>
<evidence type="ECO:0000256" key="11">
    <source>
        <dbReference type="ARBA" id="ARBA00048396"/>
    </source>
</evidence>
<organism evidence="16 17">
    <name type="scientific">Romanomermis culicivorax</name>
    <name type="common">Nematode worm</name>
    <dbReference type="NCBI Taxonomy" id="13658"/>
    <lineage>
        <taxon>Eukaryota</taxon>
        <taxon>Metazoa</taxon>
        <taxon>Ecdysozoa</taxon>
        <taxon>Nematoda</taxon>
        <taxon>Enoplea</taxon>
        <taxon>Dorylaimia</taxon>
        <taxon>Mermithida</taxon>
        <taxon>Mermithoidea</taxon>
        <taxon>Mermithidae</taxon>
        <taxon>Romanomermis</taxon>
    </lineage>
</organism>
<evidence type="ECO:0000313" key="17">
    <source>
        <dbReference type="WBParaSite" id="nRc.2.0.1.t14755-RA"/>
    </source>
</evidence>
<dbReference type="InterPro" id="IPR013783">
    <property type="entry name" value="Ig-like_fold"/>
</dbReference>
<dbReference type="WBParaSite" id="nRc.2.0.1.t14755-RA">
    <property type="protein sequence ID" value="nRc.2.0.1.t14755-RA"/>
    <property type="gene ID" value="nRc.2.0.1.g14755"/>
</dbReference>
<dbReference type="PANTHER" id="PTHR11475:SF58">
    <property type="entry name" value="PEROXIDASIN"/>
    <property type="match status" value="1"/>
</dbReference>
<evidence type="ECO:0000256" key="10">
    <source>
        <dbReference type="ARBA" id="ARBA00047610"/>
    </source>
</evidence>
<dbReference type="InterPro" id="IPR000372">
    <property type="entry name" value="LRRNT"/>
</dbReference>
<dbReference type="GO" id="GO:0005615">
    <property type="term" value="C:extracellular space"/>
    <property type="evidence" value="ECO:0007669"/>
    <property type="project" value="TreeGrafter"/>
</dbReference>
<dbReference type="Pfam" id="PF13927">
    <property type="entry name" value="Ig_3"/>
    <property type="match status" value="1"/>
</dbReference>
<dbReference type="GO" id="GO:0006979">
    <property type="term" value="P:response to oxidative stress"/>
    <property type="evidence" value="ECO:0007669"/>
    <property type="project" value="InterPro"/>
</dbReference>
<dbReference type="FunFam" id="2.60.40.10:FF:000032">
    <property type="entry name" value="palladin isoform X1"/>
    <property type="match status" value="1"/>
</dbReference>
<comment type="catalytic activity">
    <reaction evidence="11">
        <text>L-lysyl-[collagen] + L-methionyl-[collagen] + hypobromite = [collagen]-L-lysyl-N-S-L-methionyl-[collagen] + bromide + H2O + H(+)</text>
        <dbReference type="Rhea" id="RHEA:66024"/>
        <dbReference type="Rhea" id="RHEA-COMP:12751"/>
        <dbReference type="Rhea" id="RHEA-COMP:16949"/>
        <dbReference type="Rhea" id="RHEA-COMP:16951"/>
        <dbReference type="ChEBI" id="CHEBI:15377"/>
        <dbReference type="ChEBI" id="CHEBI:15378"/>
        <dbReference type="ChEBI" id="CHEBI:15858"/>
        <dbReference type="ChEBI" id="CHEBI:16044"/>
        <dbReference type="ChEBI" id="CHEBI:29250"/>
        <dbReference type="ChEBI" id="CHEBI:29969"/>
        <dbReference type="ChEBI" id="CHEBI:166867"/>
    </reaction>
    <physiologicalReaction direction="left-to-right" evidence="11">
        <dbReference type="Rhea" id="RHEA:66025"/>
    </physiologicalReaction>
</comment>
<dbReference type="FunFam" id="1.10.640.10:FF:000013">
    <property type="entry name" value="Thyroid peroxidase"/>
    <property type="match status" value="1"/>
</dbReference>
<dbReference type="GO" id="GO:0020037">
    <property type="term" value="F:heme binding"/>
    <property type="evidence" value="ECO:0007669"/>
    <property type="project" value="InterPro"/>
</dbReference>
<comment type="catalytic activity">
    <reaction evidence="10">
        <text>L-lysyl-[collagen] + L-methionyl-[collagen] + H2O2 = [collagen]-L-lysyl-N-S-L-methionyl-[collagen] + 2 H2O + H(+)</text>
        <dbReference type="Rhea" id="RHEA:66020"/>
        <dbReference type="Rhea" id="RHEA-COMP:12751"/>
        <dbReference type="Rhea" id="RHEA-COMP:16949"/>
        <dbReference type="Rhea" id="RHEA-COMP:16951"/>
        <dbReference type="ChEBI" id="CHEBI:15377"/>
        <dbReference type="ChEBI" id="CHEBI:15378"/>
        <dbReference type="ChEBI" id="CHEBI:16044"/>
        <dbReference type="ChEBI" id="CHEBI:16240"/>
        <dbReference type="ChEBI" id="CHEBI:29969"/>
        <dbReference type="ChEBI" id="CHEBI:166867"/>
    </reaction>
    <physiologicalReaction direction="left-to-right" evidence="10">
        <dbReference type="Rhea" id="RHEA:66021"/>
    </physiologicalReaction>
</comment>
<keyword evidence="8" id="KW-0393">Immunoglobulin domain</keyword>
<dbReference type="InterPro" id="IPR007110">
    <property type="entry name" value="Ig-like_dom"/>
</dbReference>
<sequence length="1182" mass="134245">MQISATVCQICQCNGTTVDCSDRNLIDFPVDLPKDVEILNLENNGLEVLQAKDLLGYKNLQGLALSNNSLTTLDDFVFGNLHKLEILNLRFNNLTKIEMNTFSGLSTLTVLNLDQNSIDQIDGDSFKDLTSLKYLNLKGNRLQNFSVRILKPLIKLRNLKIDRKVSNNFDIGENDDDHLVMRISDIVNLTCSTVKNKNDDYQHLDCQNLVVKFKRRRKRRQIAQLETLESNPGQKIQILCRLADRQRIRWYFNDEQMTENLDHNGRLNVRNSMLTIENLKPKDAGVYECRGPSSQVGYKVRLKVKHAPEITVKPFDHYSFEGSRIALNCEAKGYPVPSILWFKDNRPLRETRRQVLENNSTKLTIYPLLREDRGVYACQAINVAGSVRAAASIQIKASAPPKITTAPEHQTIPVGGAASFQCRSVGEPVPKITWRFNGDPIPTIKGHYEVSAQNTLYIYDVRPSDQGYYTCQAVNDIGAMSADAKLTLTEDGPAPLASSTTHLRQPLTRELIVDSIRRATFDIDRAINSTRLNLFNKKLKNPAELLALFRFPSPEAVELARSREIYEQTLRLLKRYISSGLELELDEFKYENFLSSAHLQMIAELSGCNVHHEEPNCDDMCFHNKYRTYDGTCNNLQNPTSGSSYTAFKRLVPPIYENGFDQPVGWSRRKLYHGFPKPNPRRVVNEVVASRGVTDDPNHSHMLMQWGQFLDHDLDFAILSPSIEQFDGGLRCKAACTNSPPCFNIEVPKDDPRIKSLPCIEMERSSAVCGSGETSLFFNKIQPREQINQITSFIDASNIYASTEREALDLRDLFSDHGLLKFDLTSHKQKPFLPFNRDAAMDCRRNRSIEHSVRCFLAGDHRANEQLGLLAMHTLWLREHNRLAGALFKINPHWDGERLFQEARKIVGAQIQHITYEHWLPKVLGAGTSFLGDYSAYDPNVDPSVANAFAAAAFRFGHTLIQPMLHRLNSSFQPTPDGPVRLRDAFFAPEKLLDEGGIDPLLRGLYASPAKLSTPGQFLNRELTEHLFAKAHEVSLDLASLNIQRGRDHAIGSYTDYRNFCNLTSPIGTFDDLAQEIKDENLRDGDRFFYRNQGVFTVLQLQELRKTSLARILCDNGDEIDRVQKDVFVYPGDRRPDNYDDCRKIPALNLNMWQECCQDGCSSNRLQTGDFLNVENGKEIQR</sequence>
<dbReference type="InterPro" id="IPR036179">
    <property type="entry name" value="Ig-like_dom_sf"/>
</dbReference>
<feature type="domain" description="Ig-like" evidence="15">
    <location>
        <begin position="308"/>
        <end position="394"/>
    </location>
</feature>
<feature type="binding site" description="axial binding residue" evidence="14">
    <location>
        <position position="958"/>
    </location>
    <ligand>
        <name>heme b</name>
        <dbReference type="ChEBI" id="CHEBI:60344"/>
    </ligand>
    <ligandPart>
        <name>Fe</name>
        <dbReference type="ChEBI" id="CHEBI:18248"/>
    </ligandPart>
</feature>
<comment type="catalytic activity">
    <reaction evidence="12">
        <text>L-tyrosyl-[protein] + bromide + H2O2 + H(+) = 3-bromo-L-tyrosyl-[protein] + 2 H2O</text>
        <dbReference type="Rhea" id="RHEA:69360"/>
        <dbReference type="Rhea" id="RHEA-COMP:10136"/>
        <dbReference type="Rhea" id="RHEA-COMP:17686"/>
        <dbReference type="ChEBI" id="CHEBI:15377"/>
        <dbReference type="ChEBI" id="CHEBI:15378"/>
        <dbReference type="ChEBI" id="CHEBI:15858"/>
        <dbReference type="ChEBI" id="CHEBI:16240"/>
        <dbReference type="ChEBI" id="CHEBI:46858"/>
        <dbReference type="ChEBI" id="CHEBI:183512"/>
    </reaction>
    <physiologicalReaction direction="left-to-right" evidence="12">
        <dbReference type="Rhea" id="RHEA:69361"/>
    </physiologicalReaction>
</comment>
<dbReference type="InterPro" id="IPR003598">
    <property type="entry name" value="Ig_sub2"/>
</dbReference>
<evidence type="ECO:0000256" key="13">
    <source>
        <dbReference type="ARBA" id="ARBA00049501"/>
    </source>
</evidence>
<keyword evidence="7" id="KW-0325">Glycoprotein</keyword>
<dbReference type="PRINTS" id="PR00457">
    <property type="entry name" value="ANPEROXIDASE"/>
</dbReference>
<evidence type="ECO:0000256" key="12">
    <source>
        <dbReference type="ARBA" id="ARBA00048887"/>
    </source>
</evidence>
<dbReference type="InterPro" id="IPR032675">
    <property type="entry name" value="LRR_dom_sf"/>
</dbReference>
<dbReference type="AlphaFoldDB" id="A0A915ILR4"/>
<evidence type="ECO:0000256" key="6">
    <source>
        <dbReference type="ARBA" id="ARBA00023157"/>
    </source>
</evidence>
<evidence type="ECO:0000256" key="7">
    <source>
        <dbReference type="ARBA" id="ARBA00023180"/>
    </source>
</evidence>
<keyword evidence="3" id="KW-0433">Leucine-rich repeat</keyword>
<evidence type="ECO:0000256" key="4">
    <source>
        <dbReference type="ARBA" id="ARBA00022729"/>
    </source>
</evidence>
<dbReference type="InterPro" id="IPR019791">
    <property type="entry name" value="Haem_peroxidase_animal"/>
</dbReference>
<dbReference type="Pfam" id="PF03098">
    <property type="entry name" value="An_peroxidase"/>
    <property type="match status" value="1"/>
</dbReference>
<evidence type="ECO:0000313" key="16">
    <source>
        <dbReference type="Proteomes" id="UP000887565"/>
    </source>
</evidence>
<keyword evidence="14" id="KW-0479">Metal-binding</keyword>
<dbReference type="PANTHER" id="PTHR11475">
    <property type="entry name" value="OXIDASE/PEROXIDASE"/>
    <property type="match status" value="1"/>
</dbReference>
<evidence type="ECO:0000256" key="5">
    <source>
        <dbReference type="ARBA" id="ARBA00022737"/>
    </source>
</evidence>
<protein>
    <submittedName>
        <fullName evidence="17">Ig-like domain-containing protein</fullName>
    </submittedName>
</protein>
<reference evidence="17" key="1">
    <citation type="submission" date="2022-11" db="UniProtKB">
        <authorList>
            <consortium name="WormBaseParasite"/>
        </authorList>
    </citation>
    <scope>IDENTIFICATION</scope>
</reference>
<dbReference type="InterPro" id="IPR003591">
    <property type="entry name" value="Leu-rich_rpt_typical-subtyp"/>
</dbReference>
<keyword evidence="4" id="KW-0732">Signal</keyword>
<comment type="similarity">
    <text evidence="1">Belongs to the immunoglobulin superfamily. DCC family.</text>
</comment>
<accession>A0A915ILR4</accession>
<evidence type="ECO:0000256" key="1">
    <source>
        <dbReference type="ARBA" id="ARBA00009588"/>
    </source>
</evidence>
<dbReference type="PROSITE" id="PS51450">
    <property type="entry name" value="LRR"/>
    <property type="match status" value="2"/>
</dbReference>
<proteinExistence type="inferred from homology"/>
<name>A0A915ILR4_ROMCU</name>
<dbReference type="InterPro" id="IPR001611">
    <property type="entry name" value="Leu-rich_rpt"/>
</dbReference>
<dbReference type="SMART" id="SM00013">
    <property type="entry name" value="LRRNT"/>
    <property type="match status" value="1"/>
</dbReference>
<evidence type="ECO:0000259" key="15">
    <source>
        <dbReference type="PROSITE" id="PS50835"/>
    </source>
</evidence>
<dbReference type="SUPFAM" id="SSF48113">
    <property type="entry name" value="Heme-dependent peroxidases"/>
    <property type="match status" value="1"/>
</dbReference>
<dbReference type="Gene3D" id="3.80.10.10">
    <property type="entry name" value="Ribonuclease Inhibitor"/>
    <property type="match status" value="1"/>
</dbReference>
<dbReference type="PROSITE" id="PS50835">
    <property type="entry name" value="IG_LIKE"/>
    <property type="match status" value="3"/>
</dbReference>
<dbReference type="InterPro" id="IPR010255">
    <property type="entry name" value="Haem_peroxidase_sf"/>
</dbReference>
<evidence type="ECO:0000256" key="8">
    <source>
        <dbReference type="ARBA" id="ARBA00023319"/>
    </source>
</evidence>
<dbReference type="SMART" id="SM00369">
    <property type="entry name" value="LRR_TYP"/>
    <property type="match status" value="4"/>
</dbReference>
<dbReference type="FunFam" id="2.60.40.10:FF:000299">
    <property type="entry name" value="protogenin isoform X2"/>
    <property type="match status" value="1"/>
</dbReference>
<dbReference type="Gene3D" id="2.60.40.10">
    <property type="entry name" value="Immunoglobulins"/>
    <property type="match status" value="3"/>
</dbReference>
<comment type="catalytic activity">
    <reaction evidence="13">
        <text>hypobromite + L-tyrosyl-[protein] + H(+) = 3-bromo-L-tyrosyl-[protein] + H2O</text>
        <dbReference type="Rhea" id="RHEA:69356"/>
        <dbReference type="Rhea" id="RHEA-COMP:10136"/>
        <dbReference type="Rhea" id="RHEA-COMP:17686"/>
        <dbReference type="ChEBI" id="CHEBI:15377"/>
        <dbReference type="ChEBI" id="CHEBI:15378"/>
        <dbReference type="ChEBI" id="CHEBI:29250"/>
        <dbReference type="ChEBI" id="CHEBI:46858"/>
        <dbReference type="ChEBI" id="CHEBI:183512"/>
    </reaction>
    <physiologicalReaction direction="left-to-right" evidence="13">
        <dbReference type="Rhea" id="RHEA:69357"/>
    </physiologicalReaction>
</comment>
<dbReference type="Pfam" id="PF13855">
    <property type="entry name" value="LRR_8"/>
    <property type="match status" value="1"/>
</dbReference>
<dbReference type="SUPFAM" id="SSF52058">
    <property type="entry name" value="L domain-like"/>
    <property type="match status" value="1"/>
</dbReference>
<dbReference type="Gene3D" id="1.10.640.10">
    <property type="entry name" value="Haem peroxidase domain superfamily, animal type"/>
    <property type="match status" value="1"/>
</dbReference>
<dbReference type="Pfam" id="PF07679">
    <property type="entry name" value="I-set"/>
    <property type="match status" value="2"/>
</dbReference>
<keyword evidence="6" id="KW-1015">Disulfide bond</keyword>
<dbReference type="SUPFAM" id="SSF48726">
    <property type="entry name" value="Immunoglobulin"/>
    <property type="match status" value="3"/>
</dbReference>
<evidence type="ECO:0000256" key="14">
    <source>
        <dbReference type="PIRSR" id="PIRSR619791-2"/>
    </source>
</evidence>
<keyword evidence="16" id="KW-1185">Reference proteome</keyword>